<reference evidence="7" key="1">
    <citation type="journal article" date="2011" name="Proc. Natl. Acad. Sci. U.S.A.">
        <title>Obligate biotrophy features unraveled by the genomic analysis of rust fungi.</title>
        <authorList>
            <person name="Duplessis S."/>
            <person name="Cuomo C.A."/>
            <person name="Lin Y.-C."/>
            <person name="Aerts A."/>
            <person name="Tisserant E."/>
            <person name="Veneault-Fourrey C."/>
            <person name="Joly D.L."/>
            <person name="Hacquard S."/>
            <person name="Amselem J."/>
            <person name="Cantarel B.L."/>
            <person name="Chiu R."/>
            <person name="Coutinho P.M."/>
            <person name="Feau N."/>
            <person name="Field M."/>
            <person name="Frey P."/>
            <person name="Gelhaye E."/>
            <person name="Goldberg J."/>
            <person name="Grabherr M.G."/>
            <person name="Kodira C.D."/>
            <person name="Kohler A."/>
            <person name="Kuees U."/>
            <person name="Lindquist E.A."/>
            <person name="Lucas S.M."/>
            <person name="Mago R."/>
            <person name="Mauceli E."/>
            <person name="Morin E."/>
            <person name="Murat C."/>
            <person name="Pangilinan J.L."/>
            <person name="Park R."/>
            <person name="Pearson M."/>
            <person name="Quesneville H."/>
            <person name="Rouhier N."/>
            <person name="Sakthikumar S."/>
            <person name="Salamov A.A."/>
            <person name="Schmutz J."/>
            <person name="Selles B."/>
            <person name="Shapiro H."/>
            <person name="Tanguay P."/>
            <person name="Tuskan G.A."/>
            <person name="Henrissat B."/>
            <person name="Van de Peer Y."/>
            <person name="Rouze P."/>
            <person name="Ellis J.G."/>
            <person name="Dodds P.N."/>
            <person name="Schein J.E."/>
            <person name="Zhong S."/>
            <person name="Hamelin R.C."/>
            <person name="Grigoriev I.V."/>
            <person name="Szabo L.J."/>
            <person name="Martin F."/>
        </authorList>
    </citation>
    <scope>NUCLEOTIDE SEQUENCE [LARGE SCALE GENOMIC DNA]</scope>
    <source>
        <strain evidence="7">98AG31 / pathotype 3-4-7</strain>
    </source>
</reference>
<dbReference type="InParanoid" id="F4R9X5"/>
<keyword evidence="3" id="KW-0418">Kinase</keyword>
<dbReference type="Proteomes" id="UP000001072">
    <property type="component" value="Unassembled WGS sequence"/>
</dbReference>
<protein>
    <recommendedName>
        <fullName evidence="5">Alpha-type protein kinase domain-containing protein</fullName>
    </recommendedName>
</protein>
<evidence type="ECO:0000256" key="1">
    <source>
        <dbReference type="ARBA" id="ARBA00022527"/>
    </source>
</evidence>
<gene>
    <name evidence="6" type="ORF">MELLADRAFT_103288</name>
</gene>
<keyword evidence="7" id="KW-1185">Reference proteome</keyword>
<dbReference type="GO" id="GO:0005524">
    <property type="term" value="F:ATP binding"/>
    <property type="evidence" value="ECO:0007669"/>
    <property type="project" value="InterPro"/>
</dbReference>
<accession>F4R9X5</accession>
<dbReference type="GeneID" id="18921931"/>
<evidence type="ECO:0000256" key="4">
    <source>
        <dbReference type="SAM" id="MobiDB-lite"/>
    </source>
</evidence>
<evidence type="ECO:0000313" key="6">
    <source>
        <dbReference type="EMBL" id="EGG10605.1"/>
    </source>
</evidence>
<dbReference type="InterPro" id="IPR011009">
    <property type="entry name" value="Kinase-like_dom_sf"/>
</dbReference>
<dbReference type="KEGG" id="mlr:MELLADRAFT_103288"/>
<feature type="domain" description="Alpha-type protein kinase" evidence="5">
    <location>
        <begin position="165"/>
        <end position="371"/>
    </location>
</feature>
<dbReference type="AlphaFoldDB" id="F4R9X5"/>
<sequence length="399" mass="47027">MATTKKDAETPFKDVSEHDRSATVPLENVPRQQRAVQSYPSAERPLDVVNPDHSEEEILSEDKTLEDDQEDNNIENDLSLDMSQSARSTRDERVLYYEVIPDLRDRGKGCIYRLFTQVFDVCRPPYNPYEWLEFQNDFVDFHIKSQVQLGPRDSGFWVGKRIYIDHPKLVGYYTLKHNLLWEDEDSRAHCFERAQSHRFGEMMLSAFRKSILIHQRRKERKRGKENDMHRQLYSDSLSMKIPSLYVMQTACRLFDQDPQWILCEGQTAPEITRTEAQTTHRYIWEYDFHSLPSVKQTWTEHIFAWVHYTYEVTGQQSLITSLECDVHGQITNLVVYTKGKPPRYDESAEMVARIDRSFIHFREQHACNMICKHLGLTKFRMQMGKSGDFTEIMCLNSSQ</sequence>
<dbReference type="EMBL" id="GL883094">
    <property type="protein sequence ID" value="EGG10605.1"/>
    <property type="molecule type" value="Genomic_DNA"/>
</dbReference>
<keyword evidence="1" id="KW-0723">Serine/threonine-protein kinase</keyword>
<keyword evidence="2" id="KW-0808">Transferase</keyword>
<dbReference type="SUPFAM" id="SSF56112">
    <property type="entry name" value="Protein kinase-like (PK-like)"/>
    <property type="match status" value="1"/>
</dbReference>
<feature type="compositionally biased region" description="Polar residues" evidence="4">
    <location>
        <begin position="30"/>
        <end position="40"/>
    </location>
</feature>
<dbReference type="Pfam" id="PF02816">
    <property type="entry name" value="Alpha_kinase"/>
    <property type="match status" value="1"/>
</dbReference>
<dbReference type="HOGENOM" id="CLU_048144_0_0_1"/>
<evidence type="ECO:0000256" key="2">
    <source>
        <dbReference type="ARBA" id="ARBA00022679"/>
    </source>
</evidence>
<organism evidence="7">
    <name type="scientific">Melampsora larici-populina (strain 98AG31 / pathotype 3-4-7)</name>
    <name type="common">Poplar leaf rust fungus</name>
    <dbReference type="NCBI Taxonomy" id="747676"/>
    <lineage>
        <taxon>Eukaryota</taxon>
        <taxon>Fungi</taxon>
        <taxon>Dikarya</taxon>
        <taxon>Basidiomycota</taxon>
        <taxon>Pucciniomycotina</taxon>
        <taxon>Pucciniomycetes</taxon>
        <taxon>Pucciniales</taxon>
        <taxon>Melampsoraceae</taxon>
        <taxon>Melampsora</taxon>
    </lineage>
</organism>
<dbReference type="GO" id="GO:0004674">
    <property type="term" value="F:protein serine/threonine kinase activity"/>
    <property type="evidence" value="ECO:0007669"/>
    <property type="project" value="UniProtKB-KW"/>
</dbReference>
<feature type="region of interest" description="Disordered" evidence="4">
    <location>
        <begin position="1"/>
        <end position="55"/>
    </location>
</feature>
<evidence type="ECO:0000259" key="5">
    <source>
        <dbReference type="Pfam" id="PF02816"/>
    </source>
</evidence>
<evidence type="ECO:0000256" key="3">
    <source>
        <dbReference type="ARBA" id="ARBA00022777"/>
    </source>
</evidence>
<evidence type="ECO:0000313" key="7">
    <source>
        <dbReference type="Proteomes" id="UP000001072"/>
    </source>
</evidence>
<proteinExistence type="predicted"/>
<name>F4R9X5_MELLP</name>
<dbReference type="RefSeq" id="XP_007406074.1">
    <property type="nucleotide sequence ID" value="XM_007406012.1"/>
</dbReference>
<dbReference type="OrthoDB" id="44277at2759"/>
<feature type="compositionally biased region" description="Basic and acidic residues" evidence="4">
    <location>
        <begin position="44"/>
        <end position="53"/>
    </location>
</feature>
<dbReference type="Gene3D" id="3.20.200.10">
    <property type="entry name" value="MHCK/EF2 kinase"/>
    <property type="match status" value="1"/>
</dbReference>
<dbReference type="VEuPathDB" id="FungiDB:MELLADRAFT_103288"/>
<feature type="compositionally biased region" description="Basic and acidic residues" evidence="4">
    <location>
        <begin position="1"/>
        <end position="21"/>
    </location>
</feature>
<dbReference type="InterPro" id="IPR004166">
    <property type="entry name" value="a-kinase_dom"/>
</dbReference>